<comment type="subcellular location">
    <subcellularLocation>
        <location evidence="1">Secreted</location>
    </subcellularLocation>
</comment>
<evidence type="ECO:0000313" key="7">
    <source>
        <dbReference type="EMBL" id="BAV78825.1"/>
    </source>
</evidence>
<dbReference type="GO" id="GO:0007218">
    <property type="term" value="P:neuropeptide signaling pathway"/>
    <property type="evidence" value="ECO:0007669"/>
    <property type="project" value="UniProtKB-KW"/>
</dbReference>
<protein>
    <submittedName>
        <fullName evidence="7">Pyrokinin</fullName>
    </submittedName>
</protein>
<evidence type="ECO:0000256" key="1">
    <source>
        <dbReference type="ARBA" id="ARBA00004613"/>
    </source>
</evidence>
<evidence type="ECO:0000256" key="2">
    <source>
        <dbReference type="ARBA" id="ARBA00007714"/>
    </source>
</evidence>
<gene>
    <name evidence="7" type="primary">PK</name>
</gene>
<evidence type="ECO:0000256" key="6">
    <source>
        <dbReference type="SAM" id="SignalP"/>
    </source>
</evidence>
<organism evidence="7">
    <name type="scientific">Plautia stali</name>
    <name type="common">Stink bug</name>
    <dbReference type="NCBI Taxonomy" id="106108"/>
    <lineage>
        <taxon>Eukaryota</taxon>
        <taxon>Metazoa</taxon>
        <taxon>Ecdysozoa</taxon>
        <taxon>Arthropoda</taxon>
        <taxon>Hexapoda</taxon>
        <taxon>Insecta</taxon>
        <taxon>Pterygota</taxon>
        <taxon>Neoptera</taxon>
        <taxon>Paraneoptera</taxon>
        <taxon>Hemiptera</taxon>
        <taxon>Heteroptera</taxon>
        <taxon>Panheteroptera</taxon>
        <taxon>Pentatomomorpha</taxon>
        <taxon>Pentatomoidea</taxon>
        <taxon>Pentatomidae</taxon>
        <taxon>Pentatominae</taxon>
        <taxon>Plautia</taxon>
    </lineage>
</organism>
<dbReference type="InterPro" id="IPR001484">
    <property type="entry name" value="Pyrokinin_CS"/>
</dbReference>
<proteinExistence type="evidence at transcript level"/>
<keyword evidence="6" id="KW-0732">Signal</keyword>
<dbReference type="GO" id="GO:0005184">
    <property type="term" value="F:neuropeptide hormone activity"/>
    <property type="evidence" value="ECO:0007669"/>
    <property type="project" value="InterPro"/>
</dbReference>
<sequence length="106" mass="11829">MAPHCWFSLCLLLITSLISSYGAEEDRVQRAEDDEDLETAIVGIAPWAAILPLSGGERGSRQLVSFRPRLGRDEEVLAESSRSPPFAPRLGRFYAPFSPRLGRRRS</sequence>
<feature type="signal peptide" evidence="6">
    <location>
        <begin position="1"/>
        <end position="22"/>
    </location>
</feature>
<comment type="similarity">
    <text evidence="2">Belongs to the pyrokinin family.</text>
</comment>
<dbReference type="PROSITE" id="PS00539">
    <property type="entry name" value="PYROKININ"/>
    <property type="match status" value="1"/>
</dbReference>
<reference evidence="7" key="1">
    <citation type="submission" date="2016-04" db="EMBL/GenBank/DDBJ databases">
        <title>Identification of allatostatic molecules in the brown-winged green bug Plautia stali.</title>
        <authorList>
            <person name="Matsumoto K."/>
            <person name="Suetsugu Y."/>
            <person name="Tanaka Y."/>
            <person name="Kotaki T."/>
            <person name="Goto S.G."/>
            <person name="Shinoda T."/>
            <person name="Shiga S."/>
        </authorList>
    </citation>
    <scope>NUCLEOTIDE SEQUENCE</scope>
</reference>
<name>A0A1E1G7U4_PLAST</name>
<evidence type="ECO:0000256" key="4">
    <source>
        <dbReference type="ARBA" id="ARBA00022815"/>
    </source>
</evidence>
<keyword evidence="5" id="KW-0527">Neuropeptide</keyword>
<accession>A0A1E1G7U4</accession>
<dbReference type="AlphaFoldDB" id="A0A1E1G7U4"/>
<evidence type="ECO:0000256" key="5">
    <source>
        <dbReference type="ARBA" id="ARBA00023320"/>
    </source>
</evidence>
<dbReference type="GO" id="GO:0005576">
    <property type="term" value="C:extracellular region"/>
    <property type="evidence" value="ECO:0007669"/>
    <property type="project" value="UniProtKB-SubCell"/>
</dbReference>
<evidence type="ECO:0000256" key="3">
    <source>
        <dbReference type="ARBA" id="ARBA00022525"/>
    </source>
</evidence>
<keyword evidence="3" id="KW-0964">Secreted</keyword>
<feature type="chain" id="PRO_5009113517" evidence="6">
    <location>
        <begin position="23"/>
        <end position="106"/>
    </location>
</feature>
<dbReference type="EMBL" id="LC146521">
    <property type="protein sequence ID" value="BAV78825.1"/>
    <property type="molecule type" value="mRNA"/>
</dbReference>
<keyword evidence="4" id="KW-0027">Amidation</keyword>